<evidence type="ECO:0000313" key="2">
    <source>
        <dbReference type="EMBL" id="ONH30459.1"/>
    </source>
</evidence>
<evidence type="ECO:0000259" key="1">
    <source>
        <dbReference type="Pfam" id="PF07045"/>
    </source>
</evidence>
<keyword evidence="3" id="KW-1185">Reference proteome</keyword>
<proteinExistence type="predicted"/>
<dbReference type="STRING" id="1834516.BL253_13245"/>
<comment type="caution">
    <text evidence="2">The sequence shown here is derived from an EMBL/GenBank/DDBJ whole genome shotgun (WGS) entry which is preliminary data.</text>
</comment>
<dbReference type="InterPro" id="IPR011008">
    <property type="entry name" value="Dimeric_a/b-barrel"/>
</dbReference>
<dbReference type="Proteomes" id="UP000188929">
    <property type="component" value="Unassembled WGS sequence"/>
</dbReference>
<sequence>MSQATIVVEGSFREGYEAHFAEYSGLVRAYLEKNQGTVVRRQLVKKTLYGSHNPDLIMVVDFPSEELAEGLFFAQEYLDIIPLRNRIFADFRMYLARYGEI</sequence>
<feature type="domain" description="DUF1330" evidence="1">
    <location>
        <begin position="17"/>
        <end position="87"/>
    </location>
</feature>
<dbReference type="AlphaFoldDB" id="A0A1V2IC47"/>
<dbReference type="OrthoDB" id="9806380at2"/>
<dbReference type="Pfam" id="PF07045">
    <property type="entry name" value="DUF1330"/>
    <property type="match status" value="1"/>
</dbReference>
<dbReference type="InterPro" id="IPR010753">
    <property type="entry name" value="DUF1330"/>
</dbReference>
<reference evidence="3" key="1">
    <citation type="submission" date="2016-10" db="EMBL/GenBank/DDBJ databases">
        <title>Frankia sp. NRRL B-16386 Genome sequencing.</title>
        <authorList>
            <person name="Ghodhbane-Gtari F."/>
            <person name="Swanson E."/>
            <person name="Gueddou A."/>
            <person name="Hezbri K."/>
            <person name="Ktari K."/>
            <person name="Nouioui I."/>
            <person name="Morris K."/>
            <person name="Simpson S."/>
            <person name="Abebe-Akele F."/>
            <person name="Thomas K."/>
            <person name="Gtari M."/>
            <person name="Tisa L.S."/>
        </authorList>
    </citation>
    <scope>NUCLEOTIDE SEQUENCE [LARGE SCALE GENOMIC DNA]</scope>
    <source>
        <strain evidence="3">NRRL B-16386</strain>
    </source>
</reference>
<dbReference type="SUPFAM" id="SSF54909">
    <property type="entry name" value="Dimeric alpha+beta barrel"/>
    <property type="match status" value="1"/>
</dbReference>
<dbReference type="EMBL" id="MOMC01000025">
    <property type="protein sequence ID" value="ONH30459.1"/>
    <property type="molecule type" value="Genomic_DNA"/>
</dbReference>
<dbReference type="RefSeq" id="WP_076816889.1">
    <property type="nucleotide sequence ID" value="NZ_MOMC01000025.1"/>
</dbReference>
<protein>
    <recommendedName>
        <fullName evidence="1">DUF1330 domain-containing protein</fullName>
    </recommendedName>
</protein>
<evidence type="ECO:0000313" key="3">
    <source>
        <dbReference type="Proteomes" id="UP000188929"/>
    </source>
</evidence>
<gene>
    <name evidence="2" type="ORF">BL253_13245</name>
</gene>
<organism evidence="2 3">
    <name type="scientific">Pseudofrankia asymbiotica</name>
    <dbReference type="NCBI Taxonomy" id="1834516"/>
    <lineage>
        <taxon>Bacteria</taxon>
        <taxon>Bacillati</taxon>
        <taxon>Actinomycetota</taxon>
        <taxon>Actinomycetes</taxon>
        <taxon>Frankiales</taxon>
        <taxon>Frankiaceae</taxon>
        <taxon>Pseudofrankia</taxon>
    </lineage>
</organism>
<dbReference type="Gene3D" id="3.30.70.100">
    <property type="match status" value="1"/>
</dbReference>
<accession>A0A1V2IC47</accession>
<name>A0A1V2IC47_9ACTN</name>